<dbReference type="Pfam" id="PF08241">
    <property type="entry name" value="Methyltransf_11"/>
    <property type="match status" value="1"/>
</dbReference>
<evidence type="ECO:0000313" key="3">
    <source>
        <dbReference type="Proteomes" id="UP001185927"/>
    </source>
</evidence>
<protein>
    <submittedName>
        <fullName evidence="2">Class I SAM-dependent methyltransferase</fullName>
    </submittedName>
</protein>
<evidence type="ECO:0000313" key="2">
    <source>
        <dbReference type="EMBL" id="MDV6271010.1"/>
    </source>
</evidence>
<keyword evidence="2" id="KW-0489">Methyltransferase</keyword>
<dbReference type="Gene3D" id="3.40.50.150">
    <property type="entry name" value="Vaccinia Virus protein VP39"/>
    <property type="match status" value="1"/>
</dbReference>
<gene>
    <name evidence="2" type="ORF">R3Q16_30750</name>
</gene>
<dbReference type="PANTHER" id="PTHR43591">
    <property type="entry name" value="METHYLTRANSFERASE"/>
    <property type="match status" value="1"/>
</dbReference>
<proteinExistence type="predicted"/>
<dbReference type="CDD" id="cd02440">
    <property type="entry name" value="AdoMet_MTases"/>
    <property type="match status" value="1"/>
</dbReference>
<name>A0ABU4C3D1_RHOGO</name>
<dbReference type="GO" id="GO:0032259">
    <property type="term" value="P:methylation"/>
    <property type="evidence" value="ECO:0007669"/>
    <property type="project" value="UniProtKB-KW"/>
</dbReference>
<dbReference type="EMBL" id="JAWLKB010000029">
    <property type="protein sequence ID" value="MDV6271010.1"/>
    <property type="molecule type" value="Genomic_DNA"/>
</dbReference>
<keyword evidence="2" id="KW-0808">Transferase</keyword>
<sequence length="280" mass="29404">MIDPGADAFDQFEIDGWRRIASDYRRELGPLTKRASSATVDAAQVAAGHLLLDVGTGPGYVAAEAILRGVDVVATDIAESMVDLARRAAPTAIVEVADARHLPYTAGRFDAVTAGFVLLHTAMPERMVAEAARVLKPGGRFAASVYDAPARARFVGLFGDALAGLPVVSPAMPPGPGLFDLASRERLESLLGAAGFEGVDVTTLGLLHQVQSPKALYDSFVLGTVRAAALLAAQSADQREPILAALGTQLEPYRSGDHYEVPVSFLLVTGRAPLDDRSSS</sequence>
<organism evidence="2 3">
    <name type="scientific">Rhodococcus globerulus</name>
    <dbReference type="NCBI Taxonomy" id="33008"/>
    <lineage>
        <taxon>Bacteria</taxon>
        <taxon>Bacillati</taxon>
        <taxon>Actinomycetota</taxon>
        <taxon>Actinomycetes</taxon>
        <taxon>Mycobacteriales</taxon>
        <taxon>Nocardiaceae</taxon>
        <taxon>Rhodococcus</taxon>
    </lineage>
</organism>
<accession>A0ABU4C3D1</accession>
<evidence type="ECO:0000259" key="1">
    <source>
        <dbReference type="Pfam" id="PF08241"/>
    </source>
</evidence>
<keyword evidence="3" id="KW-1185">Reference proteome</keyword>
<dbReference type="InterPro" id="IPR013216">
    <property type="entry name" value="Methyltransf_11"/>
</dbReference>
<dbReference type="InterPro" id="IPR029063">
    <property type="entry name" value="SAM-dependent_MTases_sf"/>
</dbReference>
<dbReference type="Proteomes" id="UP001185927">
    <property type="component" value="Unassembled WGS sequence"/>
</dbReference>
<dbReference type="SUPFAM" id="SSF53335">
    <property type="entry name" value="S-adenosyl-L-methionine-dependent methyltransferases"/>
    <property type="match status" value="1"/>
</dbReference>
<dbReference type="GO" id="GO:0008168">
    <property type="term" value="F:methyltransferase activity"/>
    <property type="evidence" value="ECO:0007669"/>
    <property type="project" value="UniProtKB-KW"/>
</dbReference>
<feature type="domain" description="Methyltransferase type 11" evidence="1">
    <location>
        <begin position="52"/>
        <end position="142"/>
    </location>
</feature>
<reference evidence="2 3" key="1">
    <citation type="submission" date="2023-10" db="EMBL/GenBank/DDBJ databases">
        <title>Development of a sustainable strategy for remediation of hydrocarbon-contaminated territories based on the waste exchange concept.</title>
        <authorList>
            <person name="Krivoruchko A."/>
        </authorList>
    </citation>
    <scope>NUCLEOTIDE SEQUENCE [LARGE SCALE GENOMIC DNA]</scope>
    <source>
        <strain evidence="2 3">IEGM 1203</strain>
    </source>
</reference>
<comment type="caution">
    <text evidence="2">The sequence shown here is derived from an EMBL/GenBank/DDBJ whole genome shotgun (WGS) entry which is preliminary data.</text>
</comment>
<dbReference type="RefSeq" id="WP_317545459.1">
    <property type="nucleotide sequence ID" value="NZ_JAWLKB010000029.1"/>
</dbReference>